<feature type="region of interest" description="Disordered" evidence="1">
    <location>
        <begin position="775"/>
        <end position="810"/>
    </location>
</feature>
<feature type="region of interest" description="Disordered" evidence="1">
    <location>
        <begin position="973"/>
        <end position="992"/>
    </location>
</feature>
<feature type="region of interest" description="Disordered" evidence="1">
    <location>
        <begin position="747"/>
        <end position="766"/>
    </location>
</feature>
<feature type="region of interest" description="Disordered" evidence="1">
    <location>
        <begin position="426"/>
        <end position="544"/>
    </location>
</feature>
<feature type="region of interest" description="Disordered" evidence="1">
    <location>
        <begin position="636"/>
        <end position="727"/>
    </location>
</feature>
<feature type="region of interest" description="Disordered" evidence="1">
    <location>
        <begin position="1"/>
        <end position="242"/>
    </location>
</feature>
<proteinExistence type="predicted"/>
<keyword evidence="3" id="KW-1185">Reference proteome</keyword>
<feature type="compositionally biased region" description="Low complexity" evidence="1">
    <location>
        <begin position="354"/>
        <end position="367"/>
    </location>
</feature>
<feature type="compositionally biased region" description="Acidic residues" evidence="1">
    <location>
        <begin position="53"/>
        <end position="65"/>
    </location>
</feature>
<feature type="compositionally biased region" description="Polar residues" evidence="1">
    <location>
        <begin position="775"/>
        <end position="786"/>
    </location>
</feature>
<feature type="compositionally biased region" description="Low complexity" evidence="1">
    <location>
        <begin position="80"/>
        <end position="124"/>
    </location>
</feature>
<reference evidence="2" key="1">
    <citation type="journal article" date="2023" name="Mol. Phylogenet. Evol.">
        <title>Genome-scale phylogeny and comparative genomics of the fungal order Sordariales.</title>
        <authorList>
            <person name="Hensen N."/>
            <person name="Bonometti L."/>
            <person name="Westerberg I."/>
            <person name="Brannstrom I.O."/>
            <person name="Guillou S."/>
            <person name="Cros-Aarteil S."/>
            <person name="Calhoun S."/>
            <person name="Haridas S."/>
            <person name="Kuo A."/>
            <person name="Mondo S."/>
            <person name="Pangilinan J."/>
            <person name="Riley R."/>
            <person name="LaButti K."/>
            <person name="Andreopoulos B."/>
            <person name="Lipzen A."/>
            <person name="Chen C."/>
            <person name="Yan M."/>
            <person name="Daum C."/>
            <person name="Ng V."/>
            <person name="Clum A."/>
            <person name="Steindorff A."/>
            <person name="Ohm R.A."/>
            <person name="Martin F."/>
            <person name="Silar P."/>
            <person name="Natvig D.O."/>
            <person name="Lalanne C."/>
            <person name="Gautier V."/>
            <person name="Ament-Velasquez S.L."/>
            <person name="Kruys A."/>
            <person name="Hutchinson M.I."/>
            <person name="Powell A.J."/>
            <person name="Barry K."/>
            <person name="Miller A.N."/>
            <person name="Grigoriev I.V."/>
            <person name="Debuchy R."/>
            <person name="Gladieux P."/>
            <person name="Hiltunen Thoren M."/>
            <person name="Johannesson H."/>
        </authorList>
    </citation>
    <scope>NUCLEOTIDE SEQUENCE</scope>
    <source>
        <strain evidence="2">PSN324</strain>
    </source>
</reference>
<gene>
    <name evidence="2" type="ORF">QBC42DRAFT_208081</name>
</gene>
<feature type="compositionally biased region" description="Low complexity" evidence="1">
    <location>
        <begin position="480"/>
        <end position="503"/>
    </location>
</feature>
<evidence type="ECO:0000256" key="1">
    <source>
        <dbReference type="SAM" id="MobiDB-lite"/>
    </source>
</evidence>
<dbReference type="Proteomes" id="UP001321749">
    <property type="component" value="Unassembled WGS sequence"/>
</dbReference>
<dbReference type="EMBL" id="MU865038">
    <property type="protein sequence ID" value="KAK4459383.1"/>
    <property type="molecule type" value="Genomic_DNA"/>
</dbReference>
<feature type="region of interest" description="Disordered" evidence="1">
    <location>
        <begin position="914"/>
        <end position="956"/>
    </location>
</feature>
<feature type="compositionally biased region" description="Low complexity" evidence="1">
    <location>
        <begin position="787"/>
        <end position="797"/>
    </location>
</feature>
<protein>
    <submittedName>
        <fullName evidence="2">Uncharacterized protein</fullName>
    </submittedName>
</protein>
<organism evidence="2 3">
    <name type="scientific">Cladorrhinum samala</name>
    <dbReference type="NCBI Taxonomy" id="585594"/>
    <lineage>
        <taxon>Eukaryota</taxon>
        <taxon>Fungi</taxon>
        <taxon>Dikarya</taxon>
        <taxon>Ascomycota</taxon>
        <taxon>Pezizomycotina</taxon>
        <taxon>Sordariomycetes</taxon>
        <taxon>Sordariomycetidae</taxon>
        <taxon>Sordariales</taxon>
        <taxon>Podosporaceae</taxon>
        <taxon>Cladorrhinum</taxon>
    </lineage>
</organism>
<feature type="compositionally biased region" description="Polar residues" evidence="1">
    <location>
        <begin position="374"/>
        <end position="384"/>
    </location>
</feature>
<accession>A0AAV9HFX4</accession>
<evidence type="ECO:0000313" key="2">
    <source>
        <dbReference type="EMBL" id="KAK4459383.1"/>
    </source>
</evidence>
<sequence>MDGTYGNYLPASRAMPPTVPAASSGADRYKVNVSRQKTQKWANFKPANYGDGWGDDDEDEWDEPDPPPPARPMGPRQPTAALPSSSASSLLPSQAPRNPTASTQSLTSSLGSLPSQSQQSLVSPRAPATSSPFVRPADIYKRLEEEKRQPPESARPNLGTVAAEGDRAQGEPNRYALSDPAPREGAGLGDAADVNARGAGHGLSTVHERRSDYGLEGLLDSYGAEETNTRPSPAPPLSPSAKTNIAAFNTKPVQEAAASPTEAGVELRRFSSSPQLPLVTRLSGFGEDLFSHNSFFAEPKQEPVNQTSAPAGPFAPPARVAPATENQLQAKSPALADDLSQPSAGARPQDGSIAAPPSLPAQQQPAANHAREPASNTSTGTSMQGKVVVRPSLPGGWVSETPVTPGETLLPAQLIPVEPAAAAAAAPAPAPAPALANQRDAGTAGVPDGTQQSSQPGPDHSKETSSVRQEATPSPPKPLAPSRTSSPASSATSQMSRSQASQQHDALPEVGTGPGAAIPAALNTSTHNRNITPTAPLNPRRDAPDVSTAVLPVMSPPSNEMESILETDAHSPLKDSDMLSEEIIKSLSPVQSSESFGNIEGATTDAYQAVANQPPDSPVRESSYLGDVYDDYWAASEEKAEEVATTGAAEVPEQAQQPPSAPASPTEALTTAPISTTSQAPAPLQVTPAPAKESAASESQQAASPALGDSRRRFSWEAGFSDPQPVVTQLTATPPAVEPKSLDFTSAATPAIPNTDGAVSDGKAPEGVNAFSVSQASTAVPRSANTPSEPSSPVSVVSEKHGNRASPAPEAQQKLSLADSLFGASPAPALTDDQLIPRAMVPRASSPNLPVNILSFRQILEMGPPTERIKHFDETRMQFASIDTGLDEWLAIMSSKHPEHNSPGFGASREALQSPGAQVTHYQHAGHMGGGGLPANIPMPPPQNHGTGFSHLHGGSNKSRELLMAAGKAGKGLFSKGRNKLRGTGDKVFSNP</sequence>
<feature type="compositionally biased region" description="Low complexity" evidence="1">
    <location>
        <begin position="643"/>
        <end position="673"/>
    </location>
</feature>
<dbReference type="AlphaFoldDB" id="A0AAV9HFX4"/>
<feature type="region of interest" description="Disordered" evidence="1">
    <location>
        <begin position="300"/>
        <end position="404"/>
    </location>
</feature>
<feature type="compositionally biased region" description="Basic and acidic residues" evidence="1">
    <location>
        <begin position="138"/>
        <end position="150"/>
    </location>
</feature>
<comment type="caution">
    <text evidence="2">The sequence shown here is derived from an EMBL/GenBank/DDBJ whole genome shotgun (WGS) entry which is preliminary data.</text>
</comment>
<evidence type="ECO:0000313" key="3">
    <source>
        <dbReference type="Proteomes" id="UP001321749"/>
    </source>
</evidence>
<feature type="compositionally biased region" description="Polar residues" evidence="1">
    <location>
        <begin position="522"/>
        <end position="535"/>
    </location>
</feature>
<reference evidence="2" key="2">
    <citation type="submission" date="2023-06" db="EMBL/GenBank/DDBJ databases">
        <authorList>
            <consortium name="Lawrence Berkeley National Laboratory"/>
            <person name="Mondo S.J."/>
            <person name="Hensen N."/>
            <person name="Bonometti L."/>
            <person name="Westerberg I."/>
            <person name="Brannstrom I.O."/>
            <person name="Guillou S."/>
            <person name="Cros-Aarteil S."/>
            <person name="Calhoun S."/>
            <person name="Haridas S."/>
            <person name="Kuo A."/>
            <person name="Pangilinan J."/>
            <person name="Riley R."/>
            <person name="Labutti K."/>
            <person name="Andreopoulos B."/>
            <person name="Lipzen A."/>
            <person name="Chen C."/>
            <person name="Yanf M."/>
            <person name="Daum C."/>
            <person name="Ng V."/>
            <person name="Clum A."/>
            <person name="Steindorff A."/>
            <person name="Ohm R."/>
            <person name="Martin F."/>
            <person name="Silar P."/>
            <person name="Natvig D."/>
            <person name="Lalanne C."/>
            <person name="Gautier V."/>
            <person name="Ament-Velasquez S.L."/>
            <person name="Kruys A."/>
            <person name="Hutchinson M.I."/>
            <person name="Powell A.J."/>
            <person name="Barry K."/>
            <person name="Miller A.N."/>
            <person name="Grigoriev I.V."/>
            <person name="Debuchy R."/>
            <person name="Gladieux P."/>
            <person name="Thoren M.H."/>
            <person name="Johannesson H."/>
        </authorList>
    </citation>
    <scope>NUCLEOTIDE SEQUENCE</scope>
    <source>
        <strain evidence="2">PSN324</strain>
    </source>
</reference>
<feature type="compositionally biased region" description="Low complexity" evidence="1">
    <location>
        <begin position="688"/>
        <end position="706"/>
    </location>
</feature>
<name>A0AAV9HFX4_9PEZI</name>